<dbReference type="GO" id="GO:0016791">
    <property type="term" value="F:phosphatase activity"/>
    <property type="evidence" value="ECO:0007669"/>
    <property type="project" value="TreeGrafter"/>
</dbReference>
<dbReference type="Proteomes" id="UP000190989">
    <property type="component" value="Unassembled WGS sequence"/>
</dbReference>
<dbReference type="PANTHER" id="PTHR42850:SF2">
    <property type="entry name" value="BLL5683 PROTEIN"/>
    <property type="match status" value="1"/>
</dbReference>
<accession>A0A1U6IYJ2</accession>
<dbReference type="Pfam" id="PF12850">
    <property type="entry name" value="Metallophos_2"/>
    <property type="match status" value="1"/>
</dbReference>
<reference evidence="4" key="1">
    <citation type="submission" date="2017-02" db="EMBL/GenBank/DDBJ databases">
        <authorList>
            <person name="Varghese N."/>
            <person name="Submissions S."/>
        </authorList>
    </citation>
    <scope>NUCLEOTIDE SEQUENCE [LARGE SCALE GENOMIC DNA]</scope>
    <source>
        <strain evidence="4">SM117</strain>
    </source>
</reference>
<dbReference type="PANTHER" id="PTHR42850">
    <property type="entry name" value="METALLOPHOSPHOESTERASE"/>
    <property type="match status" value="1"/>
</dbReference>
<dbReference type="InterPro" id="IPR050126">
    <property type="entry name" value="Ap4A_hydrolase"/>
</dbReference>
<evidence type="ECO:0000313" key="3">
    <source>
        <dbReference type="EMBL" id="SLK13076.1"/>
    </source>
</evidence>
<organism evidence="3 4">
    <name type="scientific">Novosphingobium mathurense</name>
    <dbReference type="NCBI Taxonomy" id="428990"/>
    <lineage>
        <taxon>Bacteria</taxon>
        <taxon>Pseudomonadati</taxon>
        <taxon>Pseudomonadota</taxon>
        <taxon>Alphaproteobacteria</taxon>
        <taxon>Sphingomonadales</taxon>
        <taxon>Sphingomonadaceae</taxon>
        <taxon>Novosphingobium</taxon>
    </lineage>
</organism>
<dbReference type="InterPro" id="IPR029052">
    <property type="entry name" value="Metallo-depent_PP-like"/>
</dbReference>
<dbReference type="InterPro" id="IPR024654">
    <property type="entry name" value="Calcineurin-like_PHP_lpxH"/>
</dbReference>
<dbReference type="PIRSF" id="PIRSF000883">
    <property type="entry name" value="Pesterase_MJ0912"/>
    <property type="match status" value="1"/>
</dbReference>
<dbReference type="SUPFAM" id="SSF56300">
    <property type="entry name" value="Metallo-dependent phosphatases"/>
    <property type="match status" value="1"/>
</dbReference>
<protein>
    <submittedName>
        <fullName evidence="3">Phosphoesterase, MJ0936 family</fullName>
    </submittedName>
</protein>
<gene>
    <name evidence="3" type="ORF">SAMN06295987_1246</name>
</gene>
<dbReference type="AlphaFoldDB" id="A0A1U6IYJ2"/>
<evidence type="ECO:0000313" key="4">
    <source>
        <dbReference type="Proteomes" id="UP000190989"/>
    </source>
</evidence>
<feature type="domain" description="Calcineurin-like phosphoesterase" evidence="2">
    <location>
        <begin position="1"/>
        <end position="187"/>
    </location>
</feature>
<keyword evidence="4" id="KW-1185">Reference proteome</keyword>
<dbReference type="STRING" id="428990.SAMN06295987_1246"/>
<dbReference type="EMBL" id="FVZE01000024">
    <property type="protein sequence ID" value="SLK13076.1"/>
    <property type="molecule type" value="Genomic_DNA"/>
</dbReference>
<evidence type="ECO:0000259" key="2">
    <source>
        <dbReference type="Pfam" id="PF12850"/>
    </source>
</evidence>
<dbReference type="InterPro" id="IPR011152">
    <property type="entry name" value="Pesterase_MJ0912"/>
</dbReference>
<dbReference type="GO" id="GO:0005737">
    <property type="term" value="C:cytoplasm"/>
    <property type="evidence" value="ECO:0007669"/>
    <property type="project" value="TreeGrafter"/>
</dbReference>
<dbReference type="CDD" id="cd00838">
    <property type="entry name" value="MPP_superfamily"/>
    <property type="match status" value="1"/>
</dbReference>
<evidence type="ECO:0000256" key="1">
    <source>
        <dbReference type="ARBA" id="ARBA00008950"/>
    </source>
</evidence>
<sequence length="244" mass="26833">MKIAVISDIHGNIAALEAVLADAATRQVNQIVNLGDICSGGLFPRETADRLMSLELPTIRGNHERQLTDQSRERMGLSDRHAADTLLPEQLAWLAALPPTMRLTDDVLLVHGTPDSDLTYFLETVTEDGLREATREEVEQRAGSADAALILCGHTHLQRIMTLDDGRMIVNPGSVGLPAYDDDRPYAHLVESGSPHARYAVLSKENGGWAAQLLSVEYDWEQAARDAEANGRFDWSRALRTGRV</sequence>
<name>A0A1U6IYJ2_9SPHN</name>
<dbReference type="Gene3D" id="3.60.21.10">
    <property type="match status" value="1"/>
</dbReference>
<dbReference type="RefSeq" id="WP_079732118.1">
    <property type="nucleotide sequence ID" value="NZ_FVZE01000024.1"/>
</dbReference>
<proteinExistence type="inferred from homology"/>
<comment type="similarity">
    <text evidence="1">Belongs to the metallophosphoesterase superfamily. YfcE family.</text>
</comment>